<evidence type="ECO:0000313" key="5">
    <source>
        <dbReference type="Proteomes" id="UP000248132"/>
    </source>
</evidence>
<dbReference type="AlphaFoldDB" id="A0A318YCA5"/>
<evidence type="ECO:0000313" key="4">
    <source>
        <dbReference type="EMBL" id="PYG90242.1"/>
    </source>
</evidence>
<dbReference type="Pfam" id="PF00936">
    <property type="entry name" value="BMC"/>
    <property type="match status" value="1"/>
</dbReference>
<dbReference type="SUPFAM" id="SSF143414">
    <property type="entry name" value="CcmK-like"/>
    <property type="match status" value="1"/>
</dbReference>
<dbReference type="InterPro" id="IPR000249">
    <property type="entry name" value="BMC_dom"/>
</dbReference>
<comment type="caution">
    <text evidence="4">The sequence shown here is derived from an EMBL/GenBank/DDBJ whole genome shotgun (WGS) entry which is preliminary data.</text>
</comment>
<accession>A0A318YCA5</accession>
<evidence type="ECO:0000259" key="3">
    <source>
        <dbReference type="Pfam" id="PF00936"/>
    </source>
</evidence>
<keyword evidence="5" id="KW-1185">Reference proteome</keyword>
<gene>
    <name evidence="4" type="ORF">LY28_00122</name>
</gene>
<organism evidence="4 5">
    <name type="scientific">Ruminiclostridium sufflavum DSM 19573</name>
    <dbReference type="NCBI Taxonomy" id="1121337"/>
    <lineage>
        <taxon>Bacteria</taxon>
        <taxon>Bacillati</taxon>
        <taxon>Bacillota</taxon>
        <taxon>Clostridia</taxon>
        <taxon>Eubacteriales</taxon>
        <taxon>Oscillospiraceae</taxon>
        <taxon>Ruminiclostridium</taxon>
    </lineage>
</organism>
<protein>
    <recommendedName>
        <fullName evidence="3">Bacterial microcompartment domain-containing protein</fullName>
    </recommendedName>
</protein>
<dbReference type="OrthoDB" id="9791973at2"/>
<sequence>MDNSLIIIRTVGLSNVIKTFDMVIKNTYVELMRILPEMGGGALNIILKGSLGQIEEAEILLRDMFEKKGMNYNLIVIPNFSFDIINLDLQELKIKDDL</sequence>
<dbReference type="RefSeq" id="WP_110460222.1">
    <property type="nucleotide sequence ID" value="NZ_QKMR01000001.1"/>
</dbReference>
<dbReference type="Proteomes" id="UP000248132">
    <property type="component" value="Unassembled WGS sequence"/>
</dbReference>
<evidence type="ECO:0000256" key="1">
    <source>
        <dbReference type="ARBA" id="ARBA00024322"/>
    </source>
</evidence>
<evidence type="ECO:0000256" key="2">
    <source>
        <dbReference type="ARBA" id="ARBA00024446"/>
    </source>
</evidence>
<dbReference type="GO" id="GO:0031469">
    <property type="term" value="C:bacterial microcompartment"/>
    <property type="evidence" value="ECO:0007669"/>
    <property type="project" value="UniProtKB-SubCell"/>
</dbReference>
<reference evidence="4 5" key="1">
    <citation type="submission" date="2018-06" db="EMBL/GenBank/DDBJ databases">
        <title>Genomic Encyclopedia of Type Strains, Phase I: the one thousand microbial genomes (KMG-I) project.</title>
        <authorList>
            <person name="Kyrpides N."/>
        </authorList>
    </citation>
    <scope>NUCLEOTIDE SEQUENCE [LARGE SCALE GENOMIC DNA]</scope>
    <source>
        <strain evidence="4 5">DSM 19573</strain>
    </source>
</reference>
<proteinExistence type="predicted"/>
<feature type="domain" description="Bacterial microcompartment" evidence="3">
    <location>
        <begin position="4"/>
        <end position="79"/>
    </location>
</feature>
<keyword evidence="2" id="KW-1283">Bacterial microcompartment</keyword>
<dbReference type="EMBL" id="QKMR01000001">
    <property type="protein sequence ID" value="PYG90242.1"/>
    <property type="molecule type" value="Genomic_DNA"/>
</dbReference>
<dbReference type="Gene3D" id="3.30.70.1710">
    <property type="match status" value="1"/>
</dbReference>
<comment type="subcellular location">
    <subcellularLocation>
        <location evidence="1">Bacterial microcompartment</location>
    </subcellularLocation>
</comment>
<name>A0A318YCA5_9FIRM</name>
<dbReference type="InterPro" id="IPR037233">
    <property type="entry name" value="CcmK-like_sf"/>
</dbReference>